<dbReference type="GO" id="GO:0007131">
    <property type="term" value="P:reciprocal meiotic recombination"/>
    <property type="evidence" value="ECO:0007669"/>
    <property type="project" value="TreeGrafter"/>
</dbReference>
<dbReference type="InterPro" id="IPR002815">
    <property type="entry name" value="Spo11/TopoVI_A"/>
</dbReference>
<sequence length="296" mass="33988">MAFSSEISTSLKHNALKLLTELKSRTLVMRIRLHEIIMEMQELGITRNEREIFYMAVNIFKSQTAVKRLISTIASELRVSKSDLRIRNTLKGTFIGKLAFVKGPDIIEMSSCRNNPQLIPDMEGIVEVFCSYERVLVVEKDTILQRIASGIERERYLEGVLLVCGRGYPCKNTMLLLKMIEHKTAIGGLFDFDPFGIHIFCVYKYGSREAPETRVETIVRIGVCAEDILDKRIHQDGLAGLNKYDLKMVDRLMEFECFTNDPLLLKKTGKKVEMEAFLSKGRREMNHFLTKALKRI</sequence>
<dbReference type="GeneID" id="9698999"/>
<reference evidence="13 14" key="1">
    <citation type="journal article" date="2010" name="Nat. Commun.">
        <title>The complete sequence of the smallest known nuclear genome from the microsporidian Encephalitozoon intestinalis.</title>
        <authorList>
            <person name="Corradi N."/>
            <person name="Pombert J.-F."/>
            <person name="Farinelli L."/>
            <person name="Didier E.S."/>
            <person name="Keeling P.J."/>
        </authorList>
    </citation>
    <scope>NUCLEOTIDE SEQUENCE [LARGE SCALE GENOMIC DNA]</scope>
    <source>
        <strain evidence="13 14">ATCC 50506</strain>
    </source>
</reference>
<dbReference type="VEuPathDB" id="MicrosporidiaDB:Eint_041090"/>
<dbReference type="EC" id="5.6.2.2" evidence="4"/>
<name>E0S6R3_ENCIT</name>
<dbReference type="AlphaFoldDB" id="E0S6R3"/>
<evidence type="ECO:0000256" key="2">
    <source>
        <dbReference type="ARBA" id="ARBA00001946"/>
    </source>
</evidence>
<keyword evidence="9 10" id="KW-0413">Isomerase</keyword>
<dbReference type="Gene3D" id="1.10.10.10">
    <property type="entry name" value="Winged helix-like DNA-binding domain superfamily/Winged helix DNA-binding domain"/>
    <property type="match status" value="1"/>
</dbReference>
<evidence type="ECO:0000313" key="14">
    <source>
        <dbReference type="Proteomes" id="UP000002313"/>
    </source>
</evidence>
<comment type="catalytic activity">
    <reaction evidence="1 10">
        <text>ATP-dependent breakage, passage and rejoining of double-stranded DNA.</text>
        <dbReference type="EC" id="5.6.2.2"/>
    </reaction>
</comment>
<proteinExistence type="inferred from homology"/>
<dbReference type="EMBL" id="CP001945">
    <property type="protein sequence ID" value="ADM11398.1"/>
    <property type="molecule type" value="Genomic_DNA"/>
</dbReference>
<dbReference type="GO" id="GO:0000706">
    <property type="term" value="P:meiotic DNA double-strand break processing"/>
    <property type="evidence" value="ECO:0007669"/>
    <property type="project" value="TreeGrafter"/>
</dbReference>
<dbReference type="Proteomes" id="UP000002313">
    <property type="component" value="Chromosome IV"/>
</dbReference>
<comment type="cofactor">
    <cofactor evidence="2">
        <name>Mg(2+)</name>
        <dbReference type="ChEBI" id="CHEBI:18420"/>
    </cofactor>
</comment>
<feature type="active site" description="O-(5'-phospho-DNA)-tyrosine intermediate" evidence="10">
    <location>
        <position position="54"/>
    </location>
</feature>
<dbReference type="InterPro" id="IPR013049">
    <property type="entry name" value="Spo11/TopoVI_A_N"/>
</dbReference>
<accession>E0S6R3</accession>
<dbReference type="GO" id="GO:0000228">
    <property type="term" value="C:nuclear chromosome"/>
    <property type="evidence" value="ECO:0007669"/>
    <property type="project" value="TreeGrafter"/>
</dbReference>
<dbReference type="PANTHER" id="PTHR10848:SF0">
    <property type="entry name" value="MEIOTIC RECOMBINATION PROTEIN SPO11"/>
    <property type="match status" value="1"/>
</dbReference>
<dbReference type="PRINTS" id="PR01550">
    <property type="entry name" value="TOP6AFAMILY"/>
</dbReference>
<feature type="domain" description="Spo11/DNA topoisomerase VI subunit A N-terminal" evidence="11">
    <location>
        <begin position="29"/>
        <end position="86"/>
    </location>
</feature>
<gene>
    <name evidence="13" type="ORF">Eint_041090</name>
</gene>
<dbReference type="GO" id="GO:0003677">
    <property type="term" value="F:DNA binding"/>
    <property type="evidence" value="ECO:0007669"/>
    <property type="project" value="UniProtKB-UniRule"/>
</dbReference>
<evidence type="ECO:0000256" key="4">
    <source>
        <dbReference type="ARBA" id="ARBA00012895"/>
    </source>
</evidence>
<evidence type="ECO:0000256" key="3">
    <source>
        <dbReference type="ARBA" id="ARBA00006559"/>
    </source>
</evidence>
<evidence type="ECO:0000256" key="5">
    <source>
        <dbReference type="ARBA" id="ARBA00022723"/>
    </source>
</evidence>
<dbReference type="Pfam" id="PF21180">
    <property type="entry name" value="TOP6A-Spo11_Toprim"/>
    <property type="match status" value="1"/>
</dbReference>
<dbReference type="GO" id="GO:0005524">
    <property type="term" value="F:ATP binding"/>
    <property type="evidence" value="ECO:0007669"/>
    <property type="project" value="InterPro"/>
</dbReference>
<dbReference type="InterPro" id="IPR036078">
    <property type="entry name" value="Spo11/TopoVI_A_sf"/>
</dbReference>
<evidence type="ECO:0000256" key="6">
    <source>
        <dbReference type="ARBA" id="ARBA00022842"/>
    </source>
</evidence>
<evidence type="ECO:0000256" key="9">
    <source>
        <dbReference type="ARBA" id="ARBA00023235"/>
    </source>
</evidence>
<evidence type="ECO:0000256" key="10">
    <source>
        <dbReference type="PROSITE-ProRule" id="PRU01385"/>
    </source>
</evidence>
<dbReference type="PROSITE" id="PS52041">
    <property type="entry name" value="TOPO_IIB"/>
    <property type="match status" value="1"/>
</dbReference>
<dbReference type="InterPro" id="IPR034136">
    <property type="entry name" value="TOPRIM_Topo6A/Spo11"/>
</dbReference>
<dbReference type="CDD" id="cd00223">
    <property type="entry name" value="TOPRIM_TopoIIB_SPO"/>
    <property type="match status" value="1"/>
</dbReference>
<evidence type="ECO:0000256" key="1">
    <source>
        <dbReference type="ARBA" id="ARBA00000185"/>
    </source>
</evidence>
<protein>
    <recommendedName>
        <fullName evidence="4">DNA topoisomerase (ATP-hydrolyzing)</fullName>
        <ecNumber evidence="4">5.6.2.2</ecNumber>
    </recommendedName>
</protein>
<dbReference type="HOGENOM" id="CLU_037229_4_0_1"/>
<comment type="similarity">
    <text evidence="3 10">Belongs to the TOP6A family.</text>
</comment>
<keyword evidence="8 10" id="KW-0238">DNA-binding</keyword>
<dbReference type="Pfam" id="PF04406">
    <property type="entry name" value="TP6A_N"/>
    <property type="match status" value="1"/>
</dbReference>
<evidence type="ECO:0000259" key="11">
    <source>
        <dbReference type="Pfam" id="PF04406"/>
    </source>
</evidence>
<reference evidence="13 14" key="2">
    <citation type="journal article" date="2012" name="Proc. Natl. Acad. Sci. U.S.A.">
        <title>Gain and loss of multiple functionally related, horizontally transferred genes in the reduced genomes of two microsporidian parasites.</title>
        <authorList>
            <person name="Pombert J.-F."/>
            <person name="Selman M."/>
            <person name="Burki F."/>
            <person name="Bardell F.T."/>
            <person name="Farinelli L."/>
            <person name="Solter L.F."/>
            <person name="Whitman D.W."/>
            <person name="Weiss L.M."/>
            <person name="Corradi N."/>
            <person name="Keeling P.J."/>
        </authorList>
    </citation>
    <scope>NUCLEOTIDE SEQUENCE [LARGE SCALE GENOMIC DNA]</scope>
    <source>
        <strain evidence="13 14">ATCC 50506</strain>
    </source>
</reference>
<evidence type="ECO:0000256" key="7">
    <source>
        <dbReference type="ARBA" id="ARBA00023029"/>
    </source>
</evidence>
<dbReference type="OrthoDB" id="5377392at2759"/>
<organism evidence="13 14">
    <name type="scientific">Encephalitozoon intestinalis (strain ATCC 50506)</name>
    <name type="common">Microsporidian parasite</name>
    <name type="synonym">Septata intestinalis</name>
    <dbReference type="NCBI Taxonomy" id="876142"/>
    <lineage>
        <taxon>Eukaryota</taxon>
        <taxon>Fungi</taxon>
        <taxon>Fungi incertae sedis</taxon>
        <taxon>Microsporidia</taxon>
        <taxon>Unikaryonidae</taxon>
        <taxon>Encephalitozoon</taxon>
    </lineage>
</organism>
<dbReference type="Gene3D" id="3.40.1360.10">
    <property type="match status" value="1"/>
</dbReference>
<keyword evidence="14" id="KW-1185">Reference proteome</keyword>
<dbReference type="GO" id="GO:0003918">
    <property type="term" value="F:DNA topoisomerase type II (double strand cut, ATP-hydrolyzing) activity"/>
    <property type="evidence" value="ECO:0007669"/>
    <property type="project" value="UniProtKB-UniRule"/>
</dbReference>
<keyword evidence="5" id="KW-0479">Metal-binding</keyword>
<feature type="domain" description="Topoisomerase 6 subunit A/Spo11 TOPRIM" evidence="12">
    <location>
        <begin position="135"/>
        <end position="283"/>
    </location>
</feature>
<evidence type="ECO:0000313" key="13">
    <source>
        <dbReference type="EMBL" id="ADM11398.1"/>
    </source>
</evidence>
<keyword evidence="6" id="KW-0460">Magnesium</keyword>
<dbReference type="SUPFAM" id="SSF56726">
    <property type="entry name" value="DNA topoisomerase IV, alpha subunit"/>
    <property type="match status" value="1"/>
</dbReference>
<dbReference type="GO" id="GO:0042138">
    <property type="term" value="P:meiotic DNA double-strand break formation"/>
    <property type="evidence" value="ECO:0007669"/>
    <property type="project" value="TreeGrafter"/>
</dbReference>
<dbReference type="InterPro" id="IPR036388">
    <property type="entry name" value="WH-like_DNA-bd_sf"/>
</dbReference>
<dbReference type="GO" id="GO:0046872">
    <property type="term" value="F:metal ion binding"/>
    <property type="evidence" value="ECO:0007669"/>
    <property type="project" value="UniProtKB-KW"/>
</dbReference>
<keyword evidence="7 10" id="KW-0799">Topoisomerase</keyword>
<evidence type="ECO:0000259" key="12">
    <source>
        <dbReference type="Pfam" id="PF21180"/>
    </source>
</evidence>
<dbReference type="RefSeq" id="XP_003072758.1">
    <property type="nucleotide sequence ID" value="XM_003072712.1"/>
</dbReference>
<evidence type="ECO:0000256" key="8">
    <source>
        <dbReference type="ARBA" id="ARBA00023125"/>
    </source>
</evidence>
<dbReference type="KEGG" id="ein:Eint_041090"/>
<dbReference type="PANTHER" id="PTHR10848">
    <property type="entry name" value="MEIOTIC RECOMBINATION PROTEIN SPO11"/>
    <property type="match status" value="1"/>
</dbReference>